<dbReference type="InterPro" id="IPR050180">
    <property type="entry name" value="RNR_Ribonuclease"/>
</dbReference>
<dbReference type="Pfam" id="PF00773">
    <property type="entry name" value="RNB"/>
    <property type="match status" value="1"/>
</dbReference>
<dbReference type="GO" id="GO:0000932">
    <property type="term" value="C:P-body"/>
    <property type="evidence" value="ECO:0007669"/>
    <property type="project" value="TreeGrafter"/>
</dbReference>
<dbReference type="PANTHER" id="PTHR23355">
    <property type="entry name" value="RIBONUCLEASE"/>
    <property type="match status" value="1"/>
</dbReference>
<keyword evidence="4" id="KW-0378">Hydrolase</keyword>
<reference evidence="5" key="2">
    <citation type="submission" date="2011-01" db="EMBL/GenBank/DDBJ databases">
        <authorList>
            <person name="Zhao B.P."/>
            <person name="Ren Z.A."/>
            <person name="Li C.D."/>
        </authorList>
    </citation>
    <scope>NUCLEOTIDE SEQUENCE</scope>
    <source>
        <strain evidence="5">BPK282A1</strain>
    </source>
</reference>
<accession>A0A3S5H597</accession>
<evidence type="ECO:0000313" key="9">
    <source>
        <dbReference type="Proteomes" id="UP000318447"/>
    </source>
</evidence>
<dbReference type="InterPro" id="IPR012340">
    <property type="entry name" value="NA-bd_OB-fold"/>
</dbReference>
<gene>
    <name evidence="6" type="ORF">CGC21_2600</name>
    <name evidence="5" type="ORF">LDBPK_040320</name>
    <name evidence="4" type="ORF">LdCL_040008700</name>
</gene>
<dbReference type="OrthoDB" id="2285229at2759"/>
<feature type="domain" description="RNB" evidence="3">
    <location>
        <begin position="238"/>
        <end position="621"/>
    </location>
</feature>
<proteinExistence type="predicted"/>
<dbReference type="SMART" id="SM00955">
    <property type="entry name" value="RNB"/>
    <property type="match status" value="1"/>
</dbReference>
<dbReference type="Proteomes" id="UP000274082">
    <property type="component" value="Chromosome 4"/>
</dbReference>
<dbReference type="GO" id="GO:0006402">
    <property type="term" value="P:mRNA catabolic process"/>
    <property type="evidence" value="ECO:0007669"/>
    <property type="project" value="TreeGrafter"/>
</dbReference>
<reference evidence="4 8" key="4">
    <citation type="journal article" date="2018" name="Sci. Rep.">
        <title>A complete Leishmania donovani reference genome identifies novel genetic variations associated with virulence.</title>
        <authorList>
            <person name="Lypaczewski P."/>
            <person name="Hoshizaki J."/>
            <person name="Zhang W.-W."/>
            <person name="McCall L.-I."/>
            <person name="Torcivia-Rodriguez J."/>
            <person name="Simonyan V."/>
            <person name="Kaur A."/>
            <person name="Dewar K."/>
            <person name="Matlashewski G."/>
        </authorList>
    </citation>
    <scope>NUCLEOTIDE SEQUENCE [LARGE SCALE GENOMIC DNA]</scope>
    <source>
        <strain evidence="4 8">LdCL</strain>
    </source>
</reference>
<sequence length="854" mass="93783">MRWRLFAFARVRGTAAVATPTVGVVAALQRRGAASKVTSTTLGSPAKSSHHTTSSTAPRTIIANAAAQFSGTYLDVAWTRQFILGSLLQRYDPLRYAPSSPSSPSSITARLVESALLESQRLLSSTWKLPVRPLDAVSEARILRLLARYAAGEGILSDTALEMLQRVLARLPGAPACISDPVHMRTLLELIGYVEPGDNLNRVAYAGELRYPPQAHAFMTELLAEVRQRDGGDAFDAIRERRAGPGYAIDSATTSEVDDAIGVSVDGATGAKYFVVYVSDATVYCPFDSTLEQLTARRLTTTTYLPEGVFFMLPKPIVEAATLREDRPCRTFNVIFQIDESTGEVKNYSIAVGWLDQLRRITYDQVQEIINEEEGREDGDEHDSTAVVAAAHDKHTSSSPPLLAECAGSAHPPPAWMTREDKDNLFYILRCARLRLRARLERQQRQRQQHHRGAGGKDCGDEGVPATPPVDFSLPDPLIEVKGTEVLSVTDQVISTQDARLAVAELMIAANEVCSRVAQANHIAMPFRGTRALSSDHLVAHYYTEPEGVRTLTSLDASHIFLAEAMQSSVRRLSTVTRAIYHHVPLHHAGLDTTFYTHSTSPLRRYADMLVHHQLKTWLWQQRRGGGSSDHTSAASTSAARAAMVAAPQQLIPEHAMASLCAMISAKQERASLLQDNSTRFWILRYLEDLERASANAAAAARGGSDGDAHHKKTYLCLVGETRRVVAAPAYSRFACSSAEMSQLLSLPLTAPSTTSSTVRRPASLQMDAVARWRQETPEFTYVSDVYIPEVQLAHTITHHRDDVLVGAVLECHITRVQPTQGVLELAIERVLPGGDERHYERLWMGGFVSQLDA</sequence>
<reference evidence="5 7" key="1">
    <citation type="journal article" date="2011" name="Genome Res.">
        <title>Whole genome sequencing of multiple Leishmania donovani clinical isolates provides insights into population structure and mechanisms of drug resistance.</title>
        <authorList>
            <person name="Downing T."/>
            <person name="Imamura H."/>
            <person name="Decuypere S."/>
            <person name="Clark T.G."/>
            <person name="Coombs G.H."/>
            <person name="Cotton J.A."/>
            <person name="Hilley J.D."/>
            <person name="de Doncker S."/>
            <person name="Maes I."/>
            <person name="Mottram J.C."/>
            <person name="Quail M.A."/>
            <person name="Rijal S."/>
            <person name="Sanders M."/>
            <person name="Schonian G."/>
            <person name="Stark O."/>
            <person name="Sundar S."/>
            <person name="Vanaerschot M."/>
            <person name="Hertz-Fowler C."/>
            <person name="Dujardin J.C."/>
            <person name="Berriman M."/>
        </authorList>
    </citation>
    <scope>NUCLEOTIDE SEQUENCE [LARGE SCALE GENOMIC DNA]</scope>
    <source>
        <strain evidence="5 7">BPK282A1</strain>
    </source>
</reference>
<dbReference type="RefSeq" id="XP_003858095.1">
    <property type="nucleotide sequence ID" value="XM_003858047.1"/>
</dbReference>
<protein>
    <submittedName>
        <fullName evidence="4">Mitochondrial exoribonuclease DSS-1, putative</fullName>
        <ecNumber evidence="4">3.1.13.1</ecNumber>
    </submittedName>
    <submittedName>
        <fullName evidence="6">RNB domain family protein</fullName>
    </submittedName>
</protein>
<feature type="chain" id="PRO_5044600556" evidence="2">
    <location>
        <begin position="17"/>
        <end position="854"/>
    </location>
</feature>
<reference evidence="9" key="6">
    <citation type="submission" date="2019-02" db="EMBL/GenBank/DDBJ databases">
        <title>FDA dAtabase for Regulatory Grade micrObial Sequences (FDA-ARGOS): Supporting development and validation of Infectious Disease Dx tests.</title>
        <authorList>
            <person name="Duncan R."/>
            <person name="Fisher C."/>
            <person name="Tallon L."/>
            <person name="Sadzewicz L."/>
            <person name="Sengamalay N."/>
            <person name="Ott S."/>
            <person name="Godinez A."/>
            <person name="Nagaraj S."/>
            <person name="Vavikolanu K."/>
            <person name="Nadendla S."/>
            <person name="Aluvathingal J."/>
            <person name="Sichtig H."/>
        </authorList>
    </citation>
    <scope>NUCLEOTIDE SEQUENCE [LARGE SCALE GENOMIC DNA]</scope>
    <source>
        <strain evidence="9">FDAARGOS_361</strain>
    </source>
</reference>
<dbReference type="GeneID" id="13390706"/>
<reference evidence="6" key="5">
    <citation type="submission" date="2019-02" db="EMBL/GenBank/DDBJ databases">
        <title>FDA dAtabase for Regulatory Grade micrObial Sequences (FDA-ARGOS): Supporting development and validation of Infectious Disease Dx tests.</title>
        <authorList>
            <person name="Duncan R."/>
            <person name="Fisher C."/>
            <person name="Tallon L.J."/>
            <person name="Sadzewicz L."/>
            <person name="Sengamalay N."/>
            <person name="Ott S."/>
            <person name="Godinez A."/>
            <person name="Nagaraj S."/>
            <person name="Nadendla S."/>
            <person name="Sichtig H."/>
        </authorList>
    </citation>
    <scope>NUCLEOTIDE SEQUENCE</scope>
    <source>
        <strain evidence="6">FDAARGOS_361</strain>
    </source>
</reference>
<dbReference type="VEuPathDB" id="TriTrypDB:LdCL_040008700"/>
<evidence type="ECO:0000313" key="6">
    <source>
        <dbReference type="EMBL" id="TPP51452.1"/>
    </source>
</evidence>
<feature type="region of interest" description="Disordered" evidence="1">
    <location>
        <begin position="442"/>
        <end position="475"/>
    </location>
</feature>
<evidence type="ECO:0000313" key="7">
    <source>
        <dbReference type="Proteomes" id="UP000008980"/>
    </source>
</evidence>
<dbReference type="KEGG" id="ldo:LDBPK_040320"/>
<dbReference type="Proteomes" id="UP000318447">
    <property type="component" value="Unassembled WGS sequence"/>
</dbReference>
<name>A0A3S5H597_LEIDO</name>
<dbReference type="InterPro" id="IPR001900">
    <property type="entry name" value="RNase_II/R"/>
</dbReference>
<dbReference type="VEuPathDB" id="TriTrypDB:LDHU3_04.0390"/>
<dbReference type="GO" id="GO:0003723">
    <property type="term" value="F:RNA binding"/>
    <property type="evidence" value="ECO:0007669"/>
    <property type="project" value="InterPro"/>
</dbReference>
<organism evidence="4 8">
    <name type="scientific">Leishmania donovani</name>
    <dbReference type="NCBI Taxonomy" id="5661"/>
    <lineage>
        <taxon>Eukaryota</taxon>
        <taxon>Discoba</taxon>
        <taxon>Euglenozoa</taxon>
        <taxon>Kinetoplastea</taxon>
        <taxon>Metakinetoplastina</taxon>
        <taxon>Trypanosomatida</taxon>
        <taxon>Trypanosomatidae</taxon>
        <taxon>Leishmaniinae</taxon>
        <taxon>Leishmania</taxon>
    </lineage>
</organism>
<evidence type="ECO:0000259" key="3">
    <source>
        <dbReference type="SMART" id="SM00955"/>
    </source>
</evidence>
<evidence type="ECO:0000256" key="2">
    <source>
        <dbReference type="SAM" id="SignalP"/>
    </source>
</evidence>
<evidence type="ECO:0000313" key="4">
    <source>
        <dbReference type="EMBL" id="AYU75811.1"/>
    </source>
</evidence>
<feature type="signal peptide" evidence="2">
    <location>
        <begin position="1"/>
        <end position="16"/>
    </location>
</feature>
<keyword evidence="2" id="KW-0732">Signal</keyword>
<dbReference type="GO" id="GO:0008859">
    <property type="term" value="F:exoribonuclease II activity"/>
    <property type="evidence" value="ECO:0007669"/>
    <property type="project" value="UniProtKB-EC"/>
</dbReference>
<evidence type="ECO:0000313" key="8">
    <source>
        <dbReference type="Proteomes" id="UP000274082"/>
    </source>
</evidence>
<dbReference type="EMBL" id="CP029503">
    <property type="protein sequence ID" value="AYU75811.1"/>
    <property type="molecule type" value="Genomic_DNA"/>
</dbReference>
<evidence type="ECO:0000313" key="5">
    <source>
        <dbReference type="EMBL" id="CBZ31371.1"/>
    </source>
</evidence>
<dbReference type="SUPFAM" id="SSF50249">
    <property type="entry name" value="Nucleic acid-binding proteins"/>
    <property type="match status" value="1"/>
</dbReference>
<keyword evidence="8" id="KW-1185">Reference proteome</keyword>
<dbReference type="EMBL" id="RHLC01000037">
    <property type="protein sequence ID" value="TPP51452.1"/>
    <property type="molecule type" value="Genomic_DNA"/>
</dbReference>
<dbReference type="PANTHER" id="PTHR23355:SF60">
    <property type="entry name" value="MITOCHONDRIAL EXORIBONUCLEASE DSS-1"/>
    <property type="match status" value="1"/>
</dbReference>
<reference evidence="7" key="3">
    <citation type="submission" date="2011-02" db="EMBL/GenBank/DDBJ databases">
        <title>Whole genome sequencing of Leishmania donovani clinical lines reveals dynamic variation related to drug resistance.</title>
        <authorList>
            <person name="Downing T."/>
            <person name="Imamura H."/>
            <person name="Sanders M."/>
            <person name="Decuypere S."/>
            <person name="Hertz-Fowler C."/>
            <person name="Clark T.G."/>
            <person name="Rijal S."/>
            <person name="Sundar S."/>
            <person name="Quail M.A."/>
            <person name="De Doncker S."/>
            <person name="Maes I."/>
            <person name="Vanaerschot M."/>
            <person name="Stark O."/>
            <person name="Schonian G."/>
            <person name="Dujardin J.C."/>
            <person name="Berriman M."/>
        </authorList>
    </citation>
    <scope>NUCLEOTIDE SEQUENCE [LARGE SCALE GENOMIC DNA]</scope>
    <source>
        <strain evidence="7">BPK282A1</strain>
    </source>
</reference>
<dbReference type="VEuPathDB" id="TriTrypDB:LdBPK_040320.1"/>
<dbReference type="AlphaFoldDB" id="A0A3S5H597"/>
<dbReference type="EMBL" id="FR799591">
    <property type="protein sequence ID" value="CBZ31371.1"/>
    <property type="molecule type" value="Genomic_DNA"/>
</dbReference>
<evidence type="ECO:0000256" key="1">
    <source>
        <dbReference type="SAM" id="MobiDB-lite"/>
    </source>
</evidence>
<dbReference type="Proteomes" id="UP000008980">
    <property type="component" value="Chromosome 4"/>
</dbReference>
<dbReference type="OMA" id="DMLVHHQ"/>
<accession>E9B7Z8</accession>
<dbReference type="EC" id="3.1.13.1" evidence="4"/>
<feature type="compositionally biased region" description="Basic residues" evidence="1">
    <location>
        <begin position="445"/>
        <end position="454"/>
    </location>
</feature>